<reference evidence="2" key="1">
    <citation type="submission" date="2020-11" db="EMBL/GenBank/DDBJ databases">
        <authorList>
            <person name="Whitehead M."/>
        </authorList>
    </citation>
    <scope>NUCLEOTIDE SEQUENCE</scope>
    <source>
        <strain evidence="2">EGII</strain>
    </source>
</reference>
<dbReference type="PANTHER" id="PTHR11012:SF12">
    <property type="entry name" value="CHK KINASE-LIKE DOMAIN-CONTAINING PROTEIN-RELATED"/>
    <property type="match status" value="1"/>
</dbReference>
<protein>
    <submittedName>
        <fullName evidence="2">(Mediterranean fruit fly) hypothetical protein</fullName>
    </submittedName>
</protein>
<proteinExistence type="predicted"/>
<dbReference type="Proteomes" id="UP000606786">
    <property type="component" value="Unassembled WGS sequence"/>
</dbReference>
<evidence type="ECO:0000259" key="1">
    <source>
        <dbReference type="SMART" id="SM00587"/>
    </source>
</evidence>
<dbReference type="InterPro" id="IPR004119">
    <property type="entry name" value="EcKL"/>
</dbReference>
<dbReference type="EMBL" id="CAJHJT010000001">
    <property type="protein sequence ID" value="CAD6996331.1"/>
    <property type="molecule type" value="Genomic_DNA"/>
</dbReference>
<sequence length="427" mass="49476">MSSITASGEYDKDELVPPHWLNNTFFEQVLKPPKSCAKIQITNITIQPATKKGEHYASVMFRVNVAYTLANSDCNAAQSLHYKSLIVKALPVLEGEKQLLLQDSKLFEIEIGMYTEVVPQLVEELRLAGEVIRFGASCLHHSLTPLKVLVFEDLTQVGYEIVRGRTLTLEEIKMGYRKLAKWHAASYKLAKKQPAIFDKFRHSFMTIPYIVNSSFIASGISNFITLLDSVPTLKAFKPYFELLQPDWASKCRATYTEYFTNRHSENYYGICHGDFLNNNLMFSRNDATGALSDVLLVDYQLSYMGPLVNDLIYAFYMIYTAEQRARHHQELLKYYFKQFSETLNKLNFRSDSITFERLQEQLKRQKILALFLLLSFMPIRYALRAGLLDRDYMMATDEERKALYYDKNYIAELHNILPMYLNLGYLQ</sequence>
<dbReference type="PANTHER" id="PTHR11012">
    <property type="entry name" value="PROTEIN KINASE-LIKE DOMAIN-CONTAINING"/>
    <property type="match status" value="1"/>
</dbReference>
<dbReference type="InterPro" id="IPR011009">
    <property type="entry name" value="Kinase-like_dom_sf"/>
</dbReference>
<evidence type="ECO:0000313" key="3">
    <source>
        <dbReference type="Proteomes" id="UP000606786"/>
    </source>
</evidence>
<gene>
    <name evidence="2" type="ORF">CCAP1982_LOCUS5010</name>
</gene>
<dbReference type="SUPFAM" id="SSF56112">
    <property type="entry name" value="Protein kinase-like (PK-like)"/>
    <property type="match status" value="1"/>
</dbReference>
<organism evidence="2 3">
    <name type="scientific">Ceratitis capitata</name>
    <name type="common">Mediterranean fruit fly</name>
    <name type="synonym">Tephritis capitata</name>
    <dbReference type="NCBI Taxonomy" id="7213"/>
    <lineage>
        <taxon>Eukaryota</taxon>
        <taxon>Metazoa</taxon>
        <taxon>Ecdysozoa</taxon>
        <taxon>Arthropoda</taxon>
        <taxon>Hexapoda</taxon>
        <taxon>Insecta</taxon>
        <taxon>Pterygota</taxon>
        <taxon>Neoptera</taxon>
        <taxon>Endopterygota</taxon>
        <taxon>Diptera</taxon>
        <taxon>Brachycera</taxon>
        <taxon>Muscomorpha</taxon>
        <taxon>Tephritoidea</taxon>
        <taxon>Tephritidae</taxon>
        <taxon>Ceratitis</taxon>
        <taxon>Ceratitis</taxon>
    </lineage>
</organism>
<dbReference type="Pfam" id="PF02958">
    <property type="entry name" value="EcKL"/>
    <property type="match status" value="1"/>
</dbReference>
<dbReference type="SMART" id="SM00587">
    <property type="entry name" value="CHK"/>
    <property type="match status" value="1"/>
</dbReference>
<dbReference type="OrthoDB" id="8250698at2759"/>
<dbReference type="InterPro" id="IPR015897">
    <property type="entry name" value="CHK_kinase-like"/>
</dbReference>
<evidence type="ECO:0000313" key="2">
    <source>
        <dbReference type="EMBL" id="CAD6996331.1"/>
    </source>
</evidence>
<dbReference type="AlphaFoldDB" id="A0A811UBY8"/>
<name>A0A811UBY8_CERCA</name>
<accession>A0A811UBY8</accession>
<dbReference type="Gene3D" id="3.90.1200.10">
    <property type="match status" value="1"/>
</dbReference>
<feature type="domain" description="CHK kinase-like" evidence="1">
    <location>
        <begin position="149"/>
        <end position="345"/>
    </location>
</feature>
<keyword evidence="3" id="KW-1185">Reference proteome</keyword>
<comment type="caution">
    <text evidence="2">The sequence shown here is derived from an EMBL/GenBank/DDBJ whole genome shotgun (WGS) entry which is preliminary data.</text>
</comment>